<keyword evidence="9" id="KW-1185">Reference proteome</keyword>
<dbReference type="EMBL" id="CP002281">
    <property type="protein sequence ID" value="ADO82227.1"/>
    <property type="molecule type" value="Genomic_DNA"/>
</dbReference>
<feature type="transmembrane region" description="Helical" evidence="6">
    <location>
        <begin position="148"/>
        <end position="166"/>
    </location>
</feature>
<feature type="transmembrane region" description="Helical" evidence="6">
    <location>
        <begin position="390"/>
        <end position="411"/>
    </location>
</feature>
<keyword evidence="2" id="KW-1003">Cell membrane</keyword>
<evidence type="ECO:0000256" key="1">
    <source>
        <dbReference type="ARBA" id="ARBA00004651"/>
    </source>
</evidence>
<evidence type="ECO:0000313" key="8">
    <source>
        <dbReference type="EMBL" id="ADO82227.1"/>
    </source>
</evidence>
<gene>
    <name evidence="8" type="ordered locus">Ilyop_0439</name>
</gene>
<dbReference type="InterPro" id="IPR016152">
    <property type="entry name" value="PTrfase/Anion_transptr"/>
</dbReference>
<sequence length="635" mass="71053">MNLKKELGFWEVFSIATGAMISSGIFILPGIAFEKAGPSIILSYFLGGILALSGILNVIELATAMPKAGGDYFFVMRTLGPLFGTVSGVLSWFALSLKSAFAILGIASFIDGIFYGSVTANDMFFISIFVTIFFMVLNIIGVDVAAKFEVTLVIILICVMVLYVIVGSSSVDVSRYTPFISSFEDGKIKEIFPIFKNSGMYKIVGTTSLIFVSFGGLLKATTVAEEVKDAGNNITKGMIASIMTITILYVLMLTVTVGNIDGGYLAGSLSPISDTAKRVFGPWGYYLINFAALLAFFTTANAGIMAASRYPMALSRDGLVPPIMSTVSIKFKTPVLSILFTGTFIMLSLMLPLELLAKTASAVILLAYMLTSLCVIILRESNVKNYKPIFKAPLYPWLQISCIIIFNYFMFSLGWKVLKINVLLIIISIMVYFLYGKKRTSQEYALLHLLLRITENLGLKHGLEEELRDIIHERDEVELDEFDRLIKNAKILDLKGPVTLDELFDIEARHLTSVVDKPEHELIKLFNDREREFSTAITDFTAIPHIVVDEKDLFYLMVVRCREGIRFNEKRNSVKAVFLFISSPTLRKTHLRTLASIASLTREESYERKWMSAKNENYLRDMILLSKRERIHHKF</sequence>
<comment type="subcellular location">
    <subcellularLocation>
        <location evidence="1">Cell membrane</location>
        <topology evidence="1">Multi-pass membrane protein</topology>
    </subcellularLocation>
</comment>
<dbReference type="PANTHER" id="PTHR42770:SF7">
    <property type="entry name" value="MEMBRANE PROTEIN"/>
    <property type="match status" value="1"/>
</dbReference>
<dbReference type="Proteomes" id="UP000006875">
    <property type="component" value="Chromosome"/>
</dbReference>
<feature type="transmembrane region" description="Helical" evidence="6">
    <location>
        <begin position="40"/>
        <end position="62"/>
    </location>
</feature>
<dbReference type="InterPro" id="IPR002178">
    <property type="entry name" value="PTS_EIIA_type-2_dom"/>
</dbReference>
<feature type="transmembrane region" description="Helical" evidence="6">
    <location>
        <begin position="334"/>
        <end position="353"/>
    </location>
</feature>
<keyword evidence="3 6" id="KW-0812">Transmembrane</keyword>
<dbReference type="HOGENOM" id="CLU_007946_15_12_0"/>
<feature type="transmembrane region" description="Helical" evidence="6">
    <location>
        <begin position="359"/>
        <end position="378"/>
    </location>
</feature>
<dbReference type="eggNOG" id="COG1762">
    <property type="taxonomic scope" value="Bacteria"/>
</dbReference>
<evidence type="ECO:0000259" key="7">
    <source>
        <dbReference type="PROSITE" id="PS51094"/>
    </source>
</evidence>
<evidence type="ECO:0000256" key="6">
    <source>
        <dbReference type="SAM" id="Phobius"/>
    </source>
</evidence>
<dbReference type="Gene3D" id="3.40.930.10">
    <property type="entry name" value="Mannitol-specific EII, Chain A"/>
    <property type="match status" value="1"/>
</dbReference>
<dbReference type="RefSeq" id="WP_013386897.1">
    <property type="nucleotide sequence ID" value="NC_014632.1"/>
</dbReference>
<feature type="transmembrane region" description="Helical" evidence="6">
    <location>
        <begin position="124"/>
        <end position="141"/>
    </location>
</feature>
<dbReference type="InterPro" id="IPR002293">
    <property type="entry name" value="AA/rel_permease1"/>
</dbReference>
<dbReference type="KEGG" id="ipo:Ilyop_0439"/>
<dbReference type="PROSITE" id="PS51094">
    <property type="entry name" value="PTS_EIIA_TYPE_2"/>
    <property type="match status" value="1"/>
</dbReference>
<evidence type="ECO:0000256" key="5">
    <source>
        <dbReference type="ARBA" id="ARBA00023136"/>
    </source>
</evidence>
<feature type="transmembrane region" description="Helical" evidence="6">
    <location>
        <begin position="100"/>
        <end position="118"/>
    </location>
</feature>
<dbReference type="Pfam" id="PF00359">
    <property type="entry name" value="PTS_EIIA_2"/>
    <property type="match status" value="1"/>
</dbReference>
<keyword evidence="5 6" id="KW-0472">Membrane</keyword>
<organism evidence="8 9">
    <name type="scientific">Ilyobacter polytropus (strain ATCC 51220 / DSM 2926 / LMG 16218 / CuHBu1)</name>
    <dbReference type="NCBI Taxonomy" id="572544"/>
    <lineage>
        <taxon>Bacteria</taxon>
        <taxon>Fusobacteriati</taxon>
        <taxon>Fusobacteriota</taxon>
        <taxon>Fusobacteriia</taxon>
        <taxon>Fusobacteriales</taxon>
        <taxon>Fusobacteriaceae</taxon>
        <taxon>Ilyobacter</taxon>
    </lineage>
</organism>
<evidence type="ECO:0000256" key="2">
    <source>
        <dbReference type="ARBA" id="ARBA00022475"/>
    </source>
</evidence>
<feature type="transmembrane region" description="Helical" evidence="6">
    <location>
        <begin position="12"/>
        <end position="33"/>
    </location>
</feature>
<protein>
    <submittedName>
        <fullName evidence="8">Amino acid permease-associated region</fullName>
    </submittedName>
</protein>
<dbReference type="STRING" id="572544.Ilyop_0439"/>
<dbReference type="SUPFAM" id="SSF55804">
    <property type="entry name" value="Phoshotransferase/anion transport protein"/>
    <property type="match status" value="1"/>
</dbReference>
<feature type="transmembrane region" description="Helical" evidence="6">
    <location>
        <begin position="417"/>
        <end position="435"/>
    </location>
</feature>
<dbReference type="eggNOG" id="COG0531">
    <property type="taxonomic scope" value="Bacteria"/>
</dbReference>
<dbReference type="PANTHER" id="PTHR42770">
    <property type="entry name" value="AMINO ACID TRANSPORTER-RELATED"/>
    <property type="match status" value="1"/>
</dbReference>
<evidence type="ECO:0000256" key="4">
    <source>
        <dbReference type="ARBA" id="ARBA00022989"/>
    </source>
</evidence>
<dbReference type="GO" id="GO:0022857">
    <property type="term" value="F:transmembrane transporter activity"/>
    <property type="evidence" value="ECO:0007669"/>
    <property type="project" value="InterPro"/>
</dbReference>
<name>E3HB76_ILYPC</name>
<feature type="transmembrane region" description="Helical" evidence="6">
    <location>
        <begin position="199"/>
        <end position="218"/>
    </location>
</feature>
<feature type="transmembrane region" description="Helical" evidence="6">
    <location>
        <begin position="283"/>
        <end position="307"/>
    </location>
</feature>
<dbReference type="GO" id="GO:0005886">
    <property type="term" value="C:plasma membrane"/>
    <property type="evidence" value="ECO:0007669"/>
    <property type="project" value="UniProtKB-SubCell"/>
</dbReference>
<accession>E3HB76</accession>
<proteinExistence type="predicted"/>
<dbReference type="InterPro" id="IPR050367">
    <property type="entry name" value="APC_superfamily"/>
</dbReference>
<feature type="transmembrane region" description="Helical" evidence="6">
    <location>
        <begin position="74"/>
        <end position="93"/>
    </location>
</feature>
<evidence type="ECO:0000256" key="3">
    <source>
        <dbReference type="ARBA" id="ARBA00022692"/>
    </source>
</evidence>
<dbReference type="Pfam" id="PF13520">
    <property type="entry name" value="AA_permease_2"/>
    <property type="match status" value="1"/>
</dbReference>
<dbReference type="AlphaFoldDB" id="E3HB76"/>
<evidence type="ECO:0000313" key="9">
    <source>
        <dbReference type="Proteomes" id="UP000006875"/>
    </source>
</evidence>
<dbReference type="Gene3D" id="1.20.1740.10">
    <property type="entry name" value="Amino acid/polyamine transporter I"/>
    <property type="match status" value="1"/>
</dbReference>
<feature type="transmembrane region" description="Helical" evidence="6">
    <location>
        <begin position="239"/>
        <end position="260"/>
    </location>
</feature>
<reference evidence="8 9" key="1">
    <citation type="journal article" date="2010" name="Stand. Genomic Sci.">
        <title>Complete genome sequence of Ilyobacter polytropus type strain (CuHbu1).</title>
        <authorList>
            <person name="Sikorski J."/>
            <person name="Chertkov O."/>
            <person name="Lapidus A."/>
            <person name="Nolan M."/>
            <person name="Lucas S."/>
            <person name="Del Rio T.G."/>
            <person name="Tice H."/>
            <person name="Cheng J.F."/>
            <person name="Tapia R."/>
            <person name="Han C."/>
            <person name="Goodwin L."/>
            <person name="Pitluck S."/>
            <person name="Liolios K."/>
            <person name="Ivanova N."/>
            <person name="Mavromatis K."/>
            <person name="Mikhailova N."/>
            <person name="Pati A."/>
            <person name="Chen A."/>
            <person name="Palaniappan K."/>
            <person name="Land M."/>
            <person name="Hauser L."/>
            <person name="Chang Y.J."/>
            <person name="Jeffries C.D."/>
            <person name="Brambilla E."/>
            <person name="Yasawong M."/>
            <person name="Rohde M."/>
            <person name="Pukall R."/>
            <person name="Spring S."/>
            <person name="Goker M."/>
            <person name="Woyke T."/>
            <person name="Bristow J."/>
            <person name="Eisen J.A."/>
            <person name="Markowitz V."/>
            <person name="Hugenholtz P."/>
            <person name="Kyrpides N.C."/>
            <person name="Klenk H.P."/>
        </authorList>
    </citation>
    <scope>NUCLEOTIDE SEQUENCE [LARGE SCALE GENOMIC DNA]</scope>
    <source>
        <strain evidence="9">ATCC 51220 / DSM 2926 / LMG 16218 / CuHBu1</strain>
    </source>
</reference>
<dbReference type="OrthoDB" id="9762947at2"/>
<feature type="domain" description="PTS EIIA type-2" evidence="7">
    <location>
        <begin position="483"/>
        <end position="626"/>
    </location>
</feature>
<keyword evidence="4 6" id="KW-1133">Transmembrane helix</keyword>